<dbReference type="InterPro" id="IPR051012">
    <property type="entry name" value="CellSynth/LPSAsmb/PSIAsmb"/>
</dbReference>
<dbReference type="Proteomes" id="UP000002710">
    <property type="component" value="Chromosome"/>
</dbReference>
<dbReference type="EMBL" id="CP000112">
    <property type="protein sequence ID" value="ABB39513.1"/>
    <property type="molecule type" value="Genomic_DNA"/>
</dbReference>
<organism evidence="5 6">
    <name type="scientific">Oleidesulfovibrio alaskensis (strain ATCC BAA-1058 / DSM 17464 / G20)</name>
    <name type="common">Desulfovibrio alaskensis</name>
    <dbReference type="NCBI Taxonomy" id="207559"/>
    <lineage>
        <taxon>Bacteria</taxon>
        <taxon>Pseudomonadati</taxon>
        <taxon>Thermodesulfobacteriota</taxon>
        <taxon>Desulfovibrionia</taxon>
        <taxon>Desulfovibrionales</taxon>
        <taxon>Desulfovibrionaceae</taxon>
        <taxon>Oleidesulfovibrio</taxon>
    </lineage>
</organism>
<feature type="region of interest" description="Disordered" evidence="4">
    <location>
        <begin position="271"/>
        <end position="314"/>
    </location>
</feature>
<keyword evidence="2 3" id="KW-0802">TPR repeat</keyword>
<dbReference type="Gene3D" id="1.25.40.10">
    <property type="entry name" value="Tetratricopeptide repeat domain"/>
    <property type="match status" value="1"/>
</dbReference>
<proteinExistence type="predicted"/>
<dbReference type="STRING" id="207559.Dde_2717"/>
<evidence type="ECO:0000313" key="5">
    <source>
        <dbReference type="EMBL" id="ABB39513.1"/>
    </source>
</evidence>
<feature type="compositionally biased region" description="Low complexity" evidence="4">
    <location>
        <begin position="273"/>
        <end position="287"/>
    </location>
</feature>
<dbReference type="AlphaFoldDB" id="Q30XT3"/>
<feature type="compositionally biased region" description="Basic and acidic residues" evidence="4">
    <location>
        <begin position="288"/>
        <end position="305"/>
    </location>
</feature>
<evidence type="ECO:0000256" key="4">
    <source>
        <dbReference type="SAM" id="MobiDB-lite"/>
    </source>
</evidence>
<evidence type="ECO:0000256" key="2">
    <source>
        <dbReference type="ARBA" id="ARBA00022803"/>
    </source>
</evidence>
<dbReference type="InterPro" id="IPR011990">
    <property type="entry name" value="TPR-like_helical_dom_sf"/>
</dbReference>
<feature type="repeat" description="TPR" evidence="3">
    <location>
        <begin position="134"/>
        <end position="167"/>
    </location>
</feature>
<dbReference type="eggNOG" id="COG0457">
    <property type="taxonomic scope" value="Bacteria"/>
</dbReference>
<gene>
    <name evidence="5" type="ordered locus">Dde_2717</name>
</gene>
<dbReference type="InterPro" id="IPR019734">
    <property type="entry name" value="TPR_rpt"/>
</dbReference>
<sequence length="314" mass="35365">MQQEQGAAAGGRQEKKRIKGVFSTQEVRKVGTGTTTRKTIQKAFWMVEELDDGVVEVQPLNSNYIPSGPKRKVALDDVLSTFQPEPEFYVQTVFPKMQELNKTVARADRHRSRGEHFSAEFEYGNALKVDEENVRANFGLGLTYLERGESAKADNIFERLVKLEAAFEPEHKHLFNEFGISLRKNKMFEQAIEYYERALELSGSDENLQYNMARACLEMKDYTRTMEHLLKCLDANPSLEAAGKFLAWMKAKDLVPQEMKGAALDMLRRIKAAQEQGQNGGAEQQAPEARDGKPAAEQDTAKPEENGAATPIEL</sequence>
<protein>
    <submittedName>
        <fullName evidence="5">Tetratricopeptide TPR_1 repeat-containing protein</fullName>
    </submittedName>
</protein>
<dbReference type="SMART" id="SM00028">
    <property type="entry name" value="TPR"/>
    <property type="match status" value="3"/>
</dbReference>
<accession>Q30XT3</accession>
<dbReference type="PANTHER" id="PTHR45586:SF1">
    <property type="entry name" value="LIPOPOLYSACCHARIDE ASSEMBLY PROTEIN B"/>
    <property type="match status" value="1"/>
</dbReference>
<dbReference type="HOGENOM" id="CLU_069326_1_0_7"/>
<dbReference type="KEGG" id="dde:Dde_2717"/>
<dbReference type="Pfam" id="PF13181">
    <property type="entry name" value="TPR_8"/>
    <property type="match status" value="3"/>
</dbReference>
<evidence type="ECO:0000256" key="1">
    <source>
        <dbReference type="ARBA" id="ARBA00022737"/>
    </source>
</evidence>
<dbReference type="PROSITE" id="PS50005">
    <property type="entry name" value="TPR"/>
    <property type="match status" value="2"/>
</dbReference>
<reference evidence="5 6" key="1">
    <citation type="journal article" date="2011" name="J. Bacteriol.">
        <title>Complete genome sequence and updated annotation of Desulfovibrio alaskensis G20.</title>
        <authorList>
            <person name="Hauser L.J."/>
            <person name="Land M.L."/>
            <person name="Brown S.D."/>
            <person name="Larimer F."/>
            <person name="Keller K.L."/>
            <person name="Rapp-Giles B.J."/>
            <person name="Price M.N."/>
            <person name="Lin M."/>
            <person name="Bruce D.C."/>
            <person name="Detter J.C."/>
            <person name="Tapia R."/>
            <person name="Han C.S."/>
            <person name="Goodwin L.A."/>
            <person name="Cheng J.F."/>
            <person name="Pitluck S."/>
            <person name="Copeland A."/>
            <person name="Lucas S."/>
            <person name="Nolan M."/>
            <person name="Lapidus A.L."/>
            <person name="Palumbo A.V."/>
            <person name="Wall J.D."/>
        </authorList>
    </citation>
    <scope>NUCLEOTIDE SEQUENCE [LARGE SCALE GENOMIC DNA]</scope>
    <source>
        <strain evidence="6">ATCC BAA 1058 / DSM 17464 / G20</strain>
    </source>
</reference>
<feature type="repeat" description="TPR" evidence="3">
    <location>
        <begin position="172"/>
        <end position="205"/>
    </location>
</feature>
<keyword evidence="6" id="KW-1185">Reference proteome</keyword>
<evidence type="ECO:0000313" key="6">
    <source>
        <dbReference type="Proteomes" id="UP000002710"/>
    </source>
</evidence>
<name>Q30XT3_OLEA2</name>
<dbReference type="SUPFAM" id="SSF48452">
    <property type="entry name" value="TPR-like"/>
    <property type="match status" value="1"/>
</dbReference>
<dbReference type="PANTHER" id="PTHR45586">
    <property type="entry name" value="TPR REPEAT-CONTAINING PROTEIN PA4667"/>
    <property type="match status" value="1"/>
</dbReference>
<evidence type="ECO:0000256" key="3">
    <source>
        <dbReference type="PROSITE-ProRule" id="PRU00339"/>
    </source>
</evidence>
<keyword evidence="1" id="KW-0677">Repeat</keyword>
<dbReference type="RefSeq" id="WP_011368539.1">
    <property type="nucleotide sequence ID" value="NC_007519.1"/>
</dbReference>